<dbReference type="RefSeq" id="WP_073357017.1">
    <property type="nucleotide sequence ID" value="NZ_FQUZ01000038.1"/>
</dbReference>
<evidence type="ECO:0000256" key="1">
    <source>
        <dbReference type="ARBA" id="ARBA00022490"/>
    </source>
</evidence>
<name>A0A1M5E2T3_9BURK</name>
<sequence length="251" mass="28641">MILYEYPFNERIRVYLRLEYLLQRLQLLLERSNPIDHHYALQTLFETAEVAARADLKAGLFKDLERHKSILQPYLDNPEADQAVLERIIGKIDACVDGLTAMPGKPGQEILDNEWLTAVRNRMAISGGTGTFDLPFYHYWQNLAATTRLQNLEEWTSSLVVLADTVFLLLKLVRDSGNTRRVAAHNGQFQQNLPANRNFQLLRLWLQPGIAVVPEISVNQLLVSVRFLEPRDNAKPLPCHIDLSLDVAICV</sequence>
<evidence type="ECO:0000256" key="3">
    <source>
        <dbReference type="ARBA" id="ARBA00023210"/>
    </source>
</evidence>
<dbReference type="InterPro" id="IPR036268">
    <property type="entry name" value="ZapD_sf"/>
</dbReference>
<evidence type="ECO:0000313" key="6">
    <source>
        <dbReference type="EMBL" id="SHF73496.1"/>
    </source>
</evidence>
<dbReference type="OrthoDB" id="5294622at2"/>
<dbReference type="AlphaFoldDB" id="A0A1M5E2T3"/>
<dbReference type="PANTHER" id="PTHR39455:SF1">
    <property type="entry name" value="CELL DIVISION PROTEIN ZAPD"/>
    <property type="match status" value="1"/>
</dbReference>
<reference evidence="6 7" key="1">
    <citation type="submission" date="2016-11" db="EMBL/GenBank/DDBJ databases">
        <authorList>
            <person name="Jaros S."/>
            <person name="Januszkiewicz K."/>
            <person name="Wedrychowicz H."/>
        </authorList>
    </citation>
    <scope>NUCLEOTIDE SEQUENCE [LARGE SCALE GENOMIC DNA]</scope>
    <source>
        <strain evidence="6 7">DSM 16112</strain>
    </source>
</reference>
<dbReference type="InterPro" id="IPR027462">
    <property type="entry name" value="ZapD_C"/>
</dbReference>
<dbReference type="GO" id="GO:0032153">
    <property type="term" value="C:cell division site"/>
    <property type="evidence" value="ECO:0007669"/>
    <property type="project" value="TreeGrafter"/>
</dbReference>
<keyword evidence="2 5" id="KW-0132">Cell division</keyword>
<evidence type="ECO:0000256" key="4">
    <source>
        <dbReference type="ARBA" id="ARBA00023306"/>
    </source>
</evidence>
<dbReference type="GO" id="GO:0043093">
    <property type="term" value="P:FtsZ-dependent cytokinesis"/>
    <property type="evidence" value="ECO:0007669"/>
    <property type="project" value="UniProtKB-UniRule"/>
</dbReference>
<comment type="subunit">
    <text evidence="5">Interacts with FtsZ.</text>
</comment>
<keyword evidence="3 5" id="KW-0717">Septation</keyword>
<evidence type="ECO:0000313" key="7">
    <source>
        <dbReference type="Proteomes" id="UP000184327"/>
    </source>
</evidence>
<dbReference type="EMBL" id="FQUZ01000038">
    <property type="protein sequence ID" value="SHF73496.1"/>
    <property type="molecule type" value="Genomic_DNA"/>
</dbReference>
<dbReference type="Gene3D" id="1.10.3900.10">
    <property type="entry name" value="YacF-like"/>
    <property type="match status" value="1"/>
</dbReference>
<protein>
    <recommendedName>
        <fullName evidence="5">Cell division protein ZapD</fullName>
    </recommendedName>
    <alternativeName>
        <fullName evidence="5">Z ring-associated protein D</fullName>
    </alternativeName>
</protein>
<keyword evidence="4 5" id="KW-0131">Cell cycle</keyword>
<dbReference type="Pfam" id="PF07072">
    <property type="entry name" value="ZapD"/>
    <property type="match status" value="1"/>
</dbReference>
<dbReference type="PANTHER" id="PTHR39455">
    <property type="entry name" value="CELL DIVISION PROTEIN ZAPD"/>
    <property type="match status" value="1"/>
</dbReference>
<dbReference type="SUPFAM" id="SSF160950">
    <property type="entry name" value="YacF-like"/>
    <property type="match status" value="1"/>
</dbReference>
<dbReference type="HAMAP" id="MF_01092">
    <property type="entry name" value="ZapD"/>
    <property type="match status" value="1"/>
</dbReference>
<proteinExistence type="inferred from homology"/>
<keyword evidence="7" id="KW-1185">Reference proteome</keyword>
<dbReference type="Proteomes" id="UP000184327">
    <property type="component" value="Unassembled WGS sequence"/>
</dbReference>
<dbReference type="Gene3D" id="2.60.440.10">
    <property type="entry name" value="YacF-like domains"/>
    <property type="match status" value="1"/>
</dbReference>
<organism evidence="6 7">
    <name type="scientific">Lampropedia hyalina DSM 16112</name>
    <dbReference type="NCBI Taxonomy" id="1122156"/>
    <lineage>
        <taxon>Bacteria</taxon>
        <taxon>Pseudomonadati</taxon>
        <taxon>Pseudomonadota</taxon>
        <taxon>Betaproteobacteria</taxon>
        <taxon>Burkholderiales</taxon>
        <taxon>Comamonadaceae</taxon>
        <taxon>Lampropedia</taxon>
    </lineage>
</organism>
<dbReference type="InterPro" id="IPR009777">
    <property type="entry name" value="ZapD"/>
</dbReference>
<dbReference type="NCBIfam" id="NF003656">
    <property type="entry name" value="PRK05287.1-4"/>
    <property type="match status" value="1"/>
</dbReference>
<comment type="similarity">
    <text evidence="5">Belongs to the ZapD family.</text>
</comment>
<evidence type="ECO:0000256" key="5">
    <source>
        <dbReference type="HAMAP-Rule" id="MF_01092"/>
    </source>
</evidence>
<comment type="function">
    <text evidence="5">Cell division factor that enhances FtsZ-ring assembly. Directly interacts with FtsZ and promotes bundling of FtsZ protofilaments, with a reduction in FtsZ GTPase activity.</text>
</comment>
<evidence type="ECO:0000256" key="2">
    <source>
        <dbReference type="ARBA" id="ARBA00022618"/>
    </source>
</evidence>
<comment type="subcellular location">
    <subcellularLocation>
        <location evidence="5">Cytoplasm</location>
    </subcellularLocation>
    <text evidence="5">Localizes to mid-cell in an FtsZ-dependent manner.</text>
</comment>
<accession>A0A1M5E2T3</accession>
<dbReference type="STRING" id="1122156.SAMN02745117_02509"/>
<keyword evidence="1 5" id="KW-0963">Cytoplasm</keyword>
<dbReference type="GO" id="GO:0000917">
    <property type="term" value="P:division septum assembly"/>
    <property type="evidence" value="ECO:0007669"/>
    <property type="project" value="UniProtKB-KW"/>
</dbReference>
<dbReference type="GO" id="GO:0005737">
    <property type="term" value="C:cytoplasm"/>
    <property type="evidence" value="ECO:0007669"/>
    <property type="project" value="UniProtKB-SubCell"/>
</dbReference>
<gene>
    <name evidence="5" type="primary">zapD</name>
    <name evidence="6" type="ORF">SAMN02745117_02509</name>
</gene>